<feature type="repeat" description="HEAT" evidence="5">
    <location>
        <begin position="88"/>
        <end position="124"/>
    </location>
</feature>
<keyword evidence="3" id="KW-0677">Repeat</keyword>
<dbReference type="GO" id="GO:0070772">
    <property type="term" value="C:PAS complex"/>
    <property type="evidence" value="ECO:0007669"/>
    <property type="project" value="InterPro"/>
</dbReference>
<dbReference type="Pfam" id="PF11916">
    <property type="entry name" value="Vac14_Fig4_bd"/>
    <property type="match status" value="1"/>
</dbReference>
<dbReference type="SUPFAM" id="SSF48371">
    <property type="entry name" value="ARM repeat"/>
    <property type="match status" value="1"/>
</dbReference>
<evidence type="ECO:0000256" key="1">
    <source>
        <dbReference type="ARBA" id="ARBA00004308"/>
    </source>
</evidence>
<keyword evidence="4" id="KW-0472">Membrane</keyword>
<proteinExistence type="inferred from homology"/>
<evidence type="ECO:0000256" key="3">
    <source>
        <dbReference type="ARBA" id="ARBA00022737"/>
    </source>
</evidence>
<feature type="region of interest" description="Disordered" evidence="7">
    <location>
        <begin position="837"/>
        <end position="963"/>
    </location>
</feature>
<dbReference type="PROSITE" id="PS50077">
    <property type="entry name" value="HEAT_REPEAT"/>
    <property type="match status" value="1"/>
</dbReference>
<feature type="compositionally biased region" description="Basic and acidic residues" evidence="7">
    <location>
        <begin position="357"/>
        <end position="370"/>
    </location>
</feature>
<dbReference type="Proteomes" id="UP000650833">
    <property type="component" value="Unassembled WGS sequence"/>
</dbReference>
<evidence type="ECO:0000256" key="4">
    <source>
        <dbReference type="ARBA" id="ARBA00023136"/>
    </source>
</evidence>
<dbReference type="Gene3D" id="1.25.10.10">
    <property type="entry name" value="Leucine-rich Repeat Variant"/>
    <property type="match status" value="2"/>
</dbReference>
<sequence length="963" mass="106846">MEASIFSPSLIKGLTDKIYDKRKAAALEIERLVRENEDSNERITQIVDALVQEFVYSNNPYARYGGLIGLAATSIALGPGVSRYLDIIVPPILSCFSNQDQKVRYYACESMYNIAKVAKGEVLRYFNSIFDALCKLSADSEISVKNGAELLDRLIKDIVSELSTTYVSPYGEPYNSIEAGGDKLDTPSSLPRNTAFSLPRFIPLLSQRIYVRNSAARQFLVSWMCVLDSIPDLELISFLPEFLDGLIRCLNDVSEDVRVAASGLLQDFLNEIKEAAAARALQIKQQQQKQQQQALLKKEKKEKSVATVAAAAEEEENVTITEEKEAKPGESTIVVEEENEEAANNVNDKNDEDDEQDQKSSVDSENDGHGKGTYVPGQGVIVQYGKIVEILVPHLSSSEEDIQKTALLWINAFIEIAQNVIIQYTPEIIKAVLPSLAHPVTPIRVIALETNQNLQRLVLETPIHAIPPEPTASKSDPSGSSGLKKKSLMLSSVNNTTHAAADPFDYQATVANLRLQFLNQNEETRVASLDWLLMLHKKAPNKILASDDGTFPALLKTLSDPSEDVVRRDLQLLAQISSYSDHDYFRSFIMSLLSLFSTDRRLLETRGSLIIRQLCMSLDPERIYCAIADILEQDEDLEFASIMIQNLNIILITSSELTDLRKRLRNLEHRDNQRLFNALYRSWCHNAVSAFSLCLLSQVYEHAANMLQIFAELEITVNMLIQVDKLVQLLESPVFTYLRLQLLEPEKYPYLFKCLYGILMLLPQSSAFSTLRNRLSSVSSLGFLHVLPKASPVTTSTATSTSTDKKSSKSNSTKIEEINTIKYGDLLTHFKSVQFRHEKQRRQSIQSTSRTTTASSTNSNSANMLSSSVGRSRRPRLMYGDASPTQQQTSPQQTTTSHDHKGLGISSTTSNINNVGSGGIRSGMASLGLTPSNNSNNNENISTSTGSGSGTSRIAGGRRSRRV</sequence>
<dbReference type="OrthoDB" id="5574975at2759"/>
<comment type="similarity">
    <text evidence="2">Belongs to the VAC14 family.</text>
</comment>
<dbReference type="Pfam" id="PF12755">
    <property type="entry name" value="Vac14_Fab1_bd"/>
    <property type="match status" value="1"/>
</dbReference>
<dbReference type="PANTHER" id="PTHR16023">
    <property type="entry name" value="TAX1 BINDING PROTEIN-RELATED"/>
    <property type="match status" value="1"/>
</dbReference>
<dbReference type="InterPro" id="IPR011989">
    <property type="entry name" value="ARM-like"/>
</dbReference>
<reference evidence="9" key="1">
    <citation type="submission" date="2020-12" db="EMBL/GenBank/DDBJ databases">
        <title>Metabolic potential, ecology and presence of endohyphal bacteria is reflected in genomic diversity of Mucoromycotina.</title>
        <authorList>
            <person name="Muszewska A."/>
            <person name="Okrasinska A."/>
            <person name="Steczkiewicz K."/>
            <person name="Drgas O."/>
            <person name="Orlowska M."/>
            <person name="Perlinska-Lenart U."/>
            <person name="Aleksandrzak-Piekarczyk T."/>
            <person name="Szatraj K."/>
            <person name="Zielenkiewicz U."/>
            <person name="Pilsyk S."/>
            <person name="Malc E."/>
            <person name="Mieczkowski P."/>
            <person name="Kruszewska J.S."/>
            <person name="Biernat P."/>
            <person name="Pawlowska J."/>
        </authorList>
    </citation>
    <scope>NUCLEOTIDE SEQUENCE</scope>
    <source>
        <strain evidence="9">CBS 226.32</strain>
    </source>
</reference>
<feature type="compositionally biased region" description="Polar residues" evidence="7">
    <location>
        <begin position="905"/>
        <end position="915"/>
    </location>
</feature>
<dbReference type="InterPro" id="IPR016024">
    <property type="entry name" value="ARM-type_fold"/>
</dbReference>
<dbReference type="InterPro" id="IPR021133">
    <property type="entry name" value="HEAT_type_2"/>
</dbReference>
<dbReference type="GO" id="GO:0010008">
    <property type="term" value="C:endosome membrane"/>
    <property type="evidence" value="ECO:0007669"/>
    <property type="project" value="TreeGrafter"/>
</dbReference>
<feature type="region of interest" description="Disordered" evidence="7">
    <location>
        <begin position="793"/>
        <end position="813"/>
    </location>
</feature>
<dbReference type="InterPro" id="IPR021841">
    <property type="entry name" value="VAC14_Fig4p-bd"/>
</dbReference>
<evidence type="ECO:0000313" key="9">
    <source>
        <dbReference type="EMBL" id="KAG2206219.1"/>
    </source>
</evidence>
<dbReference type="GO" id="GO:0000329">
    <property type="term" value="C:fungal-type vacuole membrane"/>
    <property type="evidence" value="ECO:0007669"/>
    <property type="project" value="TreeGrafter"/>
</dbReference>
<keyword evidence="6" id="KW-0175">Coiled coil</keyword>
<evidence type="ECO:0000313" key="10">
    <source>
        <dbReference type="Proteomes" id="UP000650833"/>
    </source>
</evidence>
<dbReference type="GO" id="GO:0006661">
    <property type="term" value="P:phosphatidylinositol biosynthetic process"/>
    <property type="evidence" value="ECO:0007669"/>
    <property type="project" value="InterPro"/>
</dbReference>
<comment type="caution">
    <text evidence="9">The sequence shown here is derived from an EMBL/GenBank/DDBJ whole genome shotgun (WGS) entry which is preliminary data.</text>
</comment>
<evidence type="ECO:0000256" key="5">
    <source>
        <dbReference type="PROSITE-ProRule" id="PRU00103"/>
    </source>
</evidence>
<keyword evidence="10" id="KW-1185">Reference proteome</keyword>
<name>A0A8H7R7T0_9FUNG</name>
<feature type="compositionally biased region" description="Low complexity" evidence="7">
    <location>
        <begin position="843"/>
        <end position="868"/>
    </location>
</feature>
<evidence type="ECO:0000256" key="7">
    <source>
        <dbReference type="SAM" id="MobiDB-lite"/>
    </source>
</evidence>
<feature type="coiled-coil region" evidence="6">
    <location>
        <begin position="22"/>
        <end position="49"/>
    </location>
</feature>
<gene>
    <name evidence="9" type="ORF">INT46_006387</name>
</gene>
<comment type="subcellular location">
    <subcellularLocation>
        <location evidence="1">Endomembrane system</location>
    </subcellularLocation>
</comment>
<dbReference type="EMBL" id="JAEPRC010000156">
    <property type="protein sequence ID" value="KAG2206219.1"/>
    <property type="molecule type" value="Genomic_DNA"/>
</dbReference>
<evidence type="ECO:0000259" key="8">
    <source>
        <dbReference type="Pfam" id="PF11916"/>
    </source>
</evidence>
<dbReference type="PANTHER" id="PTHR16023:SF0">
    <property type="entry name" value="PROTEIN VAC14 HOMOLOG"/>
    <property type="match status" value="1"/>
</dbReference>
<evidence type="ECO:0000256" key="2">
    <source>
        <dbReference type="ARBA" id="ARBA00010225"/>
    </source>
</evidence>
<dbReference type="AlphaFoldDB" id="A0A8H7R7T0"/>
<feature type="compositionally biased region" description="Low complexity" evidence="7">
    <location>
        <begin position="883"/>
        <end position="896"/>
    </location>
</feature>
<accession>A0A8H7R7T0</accession>
<protein>
    <recommendedName>
        <fullName evidence="8">Vacuolar protein 14 C-terminal Fig4-binding domain-containing protein</fullName>
    </recommendedName>
</protein>
<feature type="domain" description="Vacuolar protein 14 C-terminal Fig4-binding" evidence="8">
    <location>
        <begin position="601"/>
        <end position="778"/>
    </location>
</feature>
<organism evidence="9 10">
    <name type="scientific">Mucor plumbeus</name>
    <dbReference type="NCBI Taxonomy" id="97098"/>
    <lineage>
        <taxon>Eukaryota</taxon>
        <taxon>Fungi</taxon>
        <taxon>Fungi incertae sedis</taxon>
        <taxon>Mucoromycota</taxon>
        <taxon>Mucoromycotina</taxon>
        <taxon>Mucoromycetes</taxon>
        <taxon>Mucorales</taxon>
        <taxon>Mucorineae</taxon>
        <taxon>Mucoraceae</taxon>
        <taxon>Mucor</taxon>
    </lineage>
</organism>
<feature type="region of interest" description="Disordered" evidence="7">
    <location>
        <begin position="307"/>
        <end position="375"/>
    </location>
</feature>
<feature type="compositionally biased region" description="Low complexity" evidence="7">
    <location>
        <begin position="932"/>
        <end position="955"/>
    </location>
</feature>
<evidence type="ECO:0000256" key="6">
    <source>
        <dbReference type="SAM" id="Coils"/>
    </source>
</evidence>
<dbReference type="InterPro" id="IPR026825">
    <property type="entry name" value="Vac14"/>
</dbReference>